<evidence type="ECO:0000256" key="4">
    <source>
        <dbReference type="ARBA" id="ARBA00022964"/>
    </source>
</evidence>
<dbReference type="PANTHER" id="PTHR10543">
    <property type="entry name" value="BETA-CAROTENE DIOXYGENASE"/>
    <property type="match status" value="1"/>
</dbReference>
<comment type="similarity">
    <text evidence="1">Belongs to the carotenoid oxygenase family.</text>
</comment>
<proteinExistence type="inferred from homology"/>
<name>A0A811QCK7_9POAL</name>
<keyword evidence="5 6" id="KW-0408">Iron</keyword>
<dbReference type="PANTHER" id="PTHR10543:SF102">
    <property type="entry name" value="CAROTENOID CLEAVAGE DIOXYGENASE 8"/>
    <property type="match status" value="1"/>
</dbReference>
<comment type="caution">
    <text evidence="7">The sequence shown here is derived from an EMBL/GenBank/DDBJ whole genome shotgun (WGS) entry which is preliminary data.</text>
</comment>
<keyword evidence="4" id="KW-0223">Dioxygenase</keyword>
<keyword evidence="4" id="KW-0560">Oxidoreductase</keyword>
<dbReference type="GO" id="GO:0009507">
    <property type="term" value="C:chloroplast"/>
    <property type="evidence" value="ECO:0007669"/>
    <property type="project" value="TreeGrafter"/>
</dbReference>
<accession>A0A811QCK7</accession>
<feature type="binding site" evidence="6">
    <location>
        <position position="371"/>
    </location>
    <ligand>
        <name>Fe cation</name>
        <dbReference type="ChEBI" id="CHEBI:24875"/>
        <note>catalytic</note>
    </ligand>
</feature>
<protein>
    <submittedName>
        <fullName evidence="7">Uncharacterized protein</fullName>
    </submittedName>
</protein>
<evidence type="ECO:0000256" key="6">
    <source>
        <dbReference type="PIRSR" id="PIRSR604294-1"/>
    </source>
</evidence>
<dbReference type="GO" id="GO:0010436">
    <property type="term" value="F:carotenoid dioxygenase activity"/>
    <property type="evidence" value="ECO:0007669"/>
    <property type="project" value="TreeGrafter"/>
</dbReference>
<evidence type="ECO:0000256" key="3">
    <source>
        <dbReference type="ARBA" id="ARBA00022946"/>
    </source>
</evidence>
<keyword evidence="3" id="KW-0809">Transit peptide</keyword>
<comment type="cofactor">
    <cofactor evidence="6">
        <name>Fe(2+)</name>
        <dbReference type="ChEBI" id="CHEBI:29033"/>
    </cofactor>
    <text evidence="6">Binds 1 Fe(2+) ion per subunit.</text>
</comment>
<dbReference type="InterPro" id="IPR004294">
    <property type="entry name" value="Carotenoid_Oase"/>
</dbReference>
<dbReference type="GO" id="GO:0016121">
    <property type="term" value="P:carotene catabolic process"/>
    <property type="evidence" value="ECO:0007669"/>
    <property type="project" value="TreeGrafter"/>
</dbReference>
<dbReference type="EMBL" id="CAJGYO010000009">
    <property type="protein sequence ID" value="CAD6253839.1"/>
    <property type="molecule type" value="Genomic_DNA"/>
</dbReference>
<organism evidence="7 8">
    <name type="scientific">Miscanthus lutarioriparius</name>
    <dbReference type="NCBI Taxonomy" id="422564"/>
    <lineage>
        <taxon>Eukaryota</taxon>
        <taxon>Viridiplantae</taxon>
        <taxon>Streptophyta</taxon>
        <taxon>Embryophyta</taxon>
        <taxon>Tracheophyta</taxon>
        <taxon>Spermatophyta</taxon>
        <taxon>Magnoliopsida</taxon>
        <taxon>Liliopsida</taxon>
        <taxon>Poales</taxon>
        <taxon>Poaceae</taxon>
        <taxon>PACMAD clade</taxon>
        <taxon>Panicoideae</taxon>
        <taxon>Andropogonodae</taxon>
        <taxon>Andropogoneae</taxon>
        <taxon>Saccharinae</taxon>
        <taxon>Miscanthus</taxon>
    </lineage>
</organism>
<keyword evidence="8" id="KW-1185">Reference proteome</keyword>
<dbReference type="Pfam" id="PF03055">
    <property type="entry name" value="RPE65"/>
    <property type="match status" value="1"/>
</dbReference>
<evidence type="ECO:0000256" key="2">
    <source>
        <dbReference type="ARBA" id="ARBA00022723"/>
    </source>
</evidence>
<dbReference type="OrthoDB" id="407010at2759"/>
<sequence length="379" mass="42062">MAHGRPLHREFSQLCPSEPGSLLDRVRNVVGLGSGTLLSDNANISVLPLGDGRVMCLTETTKSSVLIDPETLDTIGKFHYTDRLWSWLQTTHLAVTGTELLTLLPDNFRRGHRVVRMAAGRNERKVIDWEIVHCRGGHTPGWVHSFAVTEKYIVVLKSQLTPWYIFDWLPESGSYMHVICKSSGRTVASVEVPPFMALHFINAYQQRDAIIADCCEYYADPSVIKALALHRLRSSGINKDAFPDARPAGNCAGPEVHGRGVELSSINPAYQGKEHHRYVYACGAQRPCNFFNSLTKIDLLEKGAKNWHEVGSVPSEPFFVVRPGGTAEDDGVVISIVSTMDGDGYALLLDATTFKEIARVRFPYGLPFGFHGCWIPEKI</sequence>
<keyword evidence="2 6" id="KW-0479">Metal-binding</keyword>
<dbReference type="AlphaFoldDB" id="A0A811QCK7"/>
<feature type="binding site" evidence="6">
    <location>
        <position position="199"/>
    </location>
    <ligand>
        <name>Fe cation</name>
        <dbReference type="ChEBI" id="CHEBI:24875"/>
        <note>catalytic</note>
    </ligand>
</feature>
<dbReference type="GO" id="GO:0046872">
    <property type="term" value="F:metal ion binding"/>
    <property type="evidence" value="ECO:0007669"/>
    <property type="project" value="UniProtKB-KW"/>
</dbReference>
<evidence type="ECO:0000256" key="1">
    <source>
        <dbReference type="ARBA" id="ARBA00006787"/>
    </source>
</evidence>
<dbReference type="Proteomes" id="UP000604825">
    <property type="component" value="Unassembled WGS sequence"/>
</dbReference>
<feature type="binding site" evidence="6">
    <location>
        <position position="144"/>
    </location>
    <ligand>
        <name>Fe cation</name>
        <dbReference type="ChEBI" id="CHEBI:24875"/>
        <note>catalytic</note>
    </ligand>
</feature>
<evidence type="ECO:0000313" key="8">
    <source>
        <dbReference type="Proteomes" id="UP000604825"/>
    </source>
</evidence>
<evidence type="ECO:0000256" key="5">
    <source>
        <dbReference type="ARBA" id="ARBA00023004"/>
    </source>
</evidence>
<reference evidence="7" key="1">
    <citation type="submission" date="2020-10" db="EMBL/GenBank/DDBJ databases">
        <authorList>
            <person name="Han B."/>
            <person name="Lu T."/>
            <person name="Zhao Q."/>
            <person name="Huang X."/>
            <person name="Zhao Y."/>
        </authorList>
    </citation>
    <scope>NUCLEOTIDE SEQUENCE</scope>
</reference>
<gene>
    <name evidence="7" type="ORF">NCGR_LOCUS37457</name>
</gene>
<feature type="binding site" evidence="6">
    <location>
        <position position="92"/>
    </location>
    <ligand>
        <name>Fe cation</name>
        <dbReference type="ChEBI" id="CHEBI:24875"/>
        <note>catalytic</note>
    </ligand>
</feature>
<evidence type="ECO:0000313" key="7">
    <source>
        <dbReference type="EMBL" id="CAD6253839.1"/>
    </source>
</evidence>